<organism evidence="1 2">
    <name type="scientific">Fuerstiella marisgermanici</name>
    <dbReference type="NCBI Taxonomy" id="1891926"/>
    <lineage>
        <taxon>Bacteria</taxon>
        <taxon>Pseudomonadati</taxon>
        <taxon>Planctomycetota</taxon>
        <taxon>Planctomycetia</taxon>
        <taxon>Planctomycetales</taxon>
        <taxon>Planctomycetaceae</taxon>
        <taxon>Fuerstiella</taxon>
    </lineage>
</organism>
<dbReference type="EMBL" id="CP017641">
    <property type="protein sequence ID" value="APZ95592.1"/>
    <property type="molecule type" value="Genomic_DNA"/>
</dbReference>
<proteinExistence type="predicted"/>
<evidence type="ECO:0000313" key="1">
    <source>
        <dbReference type="EMBL" id="APZ95592.1"/>
    </source>
</evidence>
<dbReference type="Proteomes" id="UP000187735">
    <property type="component" value="Chromosome"/>
</dbReference>
<dbReference type="AlphaFoldDB" id="A0A1P8WNE9"/>
<evidence type="ECO:0000313" key="2">
    <source>
        <dbReference type="Proteomes" id="UP000187735"/>
    </source>
</evidence>
<protein>
    <submittedName>
        <fullName evidence="1">Uncharacterized protein</fullName>
    </submittedName>
</protein>
<accession>A0A1P8WNE9</accession>
<name>A0A1P8WNE9_9PLAN</name>
<reference evidence="1 2" key="1">
    <citation type="journal article" date="2016" name="Front. Microbiol.">
        <title>Fuerstia marisgermanicae gen. nov., sp. nov., an Unusual Member of the Phylum Planctomycetes from the German Wadden Sea.</title>
        <authorList>
            <person name="Kohn T."/>
            <person name="Heuer A."/>
            <person name="Jogler M."/>
            <person name="Vollmers J."/>
            <person name="Boedeker C."/>
            <person name="Bunk B."/>
            <person name="Rast P."/>
            <person name="Borchert D."/>
            <person name="Glockner I."/>
            <person name="Freese H.M."/>
            <person name="Klenk H.P."/>
            <person name="Overmann J."/>
            <person name="Kaster A.K."/>
            <person name="Rohde M."/>
            <person name="Wiegand S."/>
            <person name="Jogler C."/>
        </authorList>
    </citation>
    <scope>NUCLEOTIDE SEQUENCE [LARGE SCALE GENOMIC DNA]</scope>
    <source>
        <strain evidence="1 2">NH11</strain>
    </source>
</reference>
<dbReference type="KEGG" id="fmr:Fuma_05251"/>
<gene>
    <name evidence="1" type="ORF">Fuma_05251</name>
</gene>
<dbReference type="RefSeq" id="WP_077026737.1">
    <property type="nucleotide sequence ID" value="NZ_CP017641.1"/>
</dbReference>
<sequence>MERRRFLQKSLKLTAGAAAATLTNASVNAGIFEKLLTGIDRTNGTLLDRIDVVLRNADKAFKGVYHGYGLGIHEIMAESKGPLPTEPKRSHPSWPHIHCVCHCNSVANLGEEEGAEISRIGGIADEVNQAYFSQLFYSTIMPMVWHDQLSKYDGPERFQNAQRDMKYLMQYAFGTERGRKKALMLAAAKDKRNRDRLQDFRHLIYGLVDALESTWQRSDFHDNYVGRQGGRQCPKGLTAAKKREWCSGWCTGHGVTTDAAEGYRTTRPWGPFHPLFPGPVPTMNDVLHGDSQADYQPELNVAPPEMEPIVMPKLKGMYKLRGPRAVGR</sequence>
<keyword evidence="2" id="KW-1185">Reference proteome</keyword>